<keyword evidence="6" id="KW-0804">Transcription</keyword>
<evidence type="ECO:0000313" key="12">
    <source>
        <dbReference type="Proteomes" id="UP000467379"/>
    </source>
</evidence>
<dbReference type="Proteomes" id="UP000467379">
    <property type="component" value="Chromosome"/>
</dbReference>
<dbReference type="GO" id="GO:0045340">
    <property type="term" value="F:mercury ion binding"/>
    <property type="evidence" value="ECO:0007669"/>
    <property type="project" value="InterPro"/>
</dbReference>
<reference evidence="9" key="3">
    <citation type="submission" date="2020-02" db="EMBL/GenBank/DDBJ databases">
        <authorList>
            <person name="Matsumoto Y."/>
            <person name="Motooka D."/>
            <person name="Nakamura S."/>
        </authorList>
    </citation>
    <scope>NUCLEOTIDE SEQUENCE</scope>
    <source>
        <strain evidence="9">JCM 12687</strain>
    </source>
</reference>
<organism evidence="10 11">
    <name type="scientific">Mycobacterium branderi</name>
    <dbReference type="NCBI Taxonomy" id="43348"/>
    <lineage>
        <taxon>Bacteria</taxon>
        <taxon>Bacillati</taxon>
        <taxon>Actinomycetota</taxon>
        <taxon>Actinomycetes</taxon>
        <taxon>Mycobacteriales</taxon>
        <taxon>Mycobacteriaceae</taxon>
        <taxon>Mycobacterium</taxon>
    </lineage>
</organism>
<dbReference type="GO" id="GO:0003700">
    <property type="term" value="F:DNA-binding transcription factor activity"/>
    <property type="evidence" value="ECO:0007669"/>
    <property type="project" value="InterPro"/>
</dbReference>
<evidence type="ECO:0000256" key="6">
    <source>
        <dbReference type="ARBA" id="ARBA00023163"/>
    </source>
</evidence>
<dbReference type="InterPro" id="IPR047057">
    <property type="entry name" value="MerR_fam"/>
</dbReference>
<reference evidence="9 12" key="2">
    <citation type="journal article" date="2019" name="Emerg. Microbes Infect.">
        <title>Comprehensive subspecies identification of 175 nontuberculous mycobacteria species based on 7547 genomic profiles.</title>
        <authorList>
            <person name="Matsumoto Y."/>
            <person name="Kinjo T."/>
            <person name="Motooka D."/>
            <person name="Nabeya D."/>
            <person name="Jung N."/>
            <person name="Uechi K."/>
            <person name="Horii T."/>
            <person name="Iida T."/>
            <person name="Fujita J."/>
            <person name="Nakamura S."/>
        </authorList>
    </citation>
    <scope>NUCLEOTIDE SEQUENCE [LARGE SCALE GENOMIC DNA]</scope>
    <source>
        <strain evidence="9 12">JCM 12687</strain>
    </source>
</reference>
<dbReference type="InterPro" id="IPR009061">
    <property type="entry name" value="DNA-bd_dom_put_sf"/>
</dbReference>
<dbReference type="PANTHER" id="PTHR30204:SF94">
    <property type="entry name" value="HEAVY METAL-DEPENDENT TRANSCRIPTIONAL REGULATOR HI_0293-RELATED"/>
    <property type="match status" value="1"/>
</dbReference>
<dbReference type="GO" id="GO:0003677">
    <property type="term" value="F:DNA binding"/>
    <property type="evidence" value="ECO:0007669"/>
    <property type="project" value="UniProtKB-KW"/>
</dbReference>
<sequence length="129" mass="14172">MRTMQVARQAGVNAQTLRYYERRGLLPDPPRTGRGYRDYGPEVVRRVRFVKHAQELGFSLAEIDVLLHLADGGPESCDAARALAERKVADLNAKIGALQAMQASLGRLIATCASPPEERVCPLLDSLQT</sequence>
<dbReference type="EMBL" id="AP022606">
    <property type="protein sequence ID" value="BBZ12590.1"/>
    <property type="molecule type" value="Genomic_DNA"/>
</dbReference>
<dbReference type="GO" id="GO:0046689">
    <property type="term" value="P:response to mercury ion"/>
    <property type="evidence" value="ECO:0007669"/>
    <property type="project" value="UniProtKB-KW"/>
</dbReference>
<reference evidence="10 11" key="1">
    <citation type="submission" date="2016-12" db="EMBL/GenBank/DDBJ databases">
        <title>The new phylogeny of genus Mycobacterium.</title>
        <authorList>
            <person name="Tortoli E."/>
            <person name="Trovato A."/>
            <person name="Cirillo D.M."/>
        </authorList>
    </citation>
    <scope>NUCLEOTIDE SEQUENCE [LARGE SCALE GENOMIC DNA]</scope>
    <source>
        <strain evidence="10 11">DSM 44624</strain>
    </source>
</reference>
<dbReference type="CDD" id="cd04783">
    <property type="entry name" value="HTH_MerR1"/>
    <property type="match status" value="1"/>
</dbReference>
<evidence type="ECO:0000256" key="2">
    <source>
        <dbReference type="ARBA" id="ARBA00022466"/>
    </source>
</evidence>
<dbReference type="SUPFAM" id="SSF46955">
    <property type="entry name" value="Putative DNA-binding domain"/>
    <property type="match status" value="1"/>
</dbReference>
<comment type="function">
    <text evidence="7">Mediates the mercuric-dependent induction of mercury resistance operon. In the absence of mercury MerR represses transcription by binding tightly to the mer operator region; when mercury is present the dimeric complex binds a single ion and becomes a potent transcriptional activator, while remaining bound to the mer site.</text>
</comment>
<keyword evidence="5" id="KW-0238">DNA-binding</keyword>
<evidence type="ECO:0000256" key="3">
    <source>
        <dbReference type="ARBA" id="ARBA00022914"/>
    </source>
</evidence>
<dbReference type="Pfam" id="PF00376">
    <property type="entry name" value="MerR"/>
    <property type="match status" value="1"/>
</dbReference>
<dbReference type="OrthoDB" id="9802039at2"/>
<dbReference type="InterPro" id="IPR015358">
    <property type="entry name" value="Tscrpt_reg_MerR_DNA-bd"/>
</dbReference>
<evidence type="ECO:0000313" key="11">
    <source>
        <dbReference type="Proteomes" id="UP000192441"/>
    </source>
</evidence>
<feature type="domain" description="HTH merR-type" evidence="8">
    <location>
        <begin position="1"/>
        <end position="69"/>
    </location>
</feature>
<proteinExistence type="predicted"/>
<dbReference type="PANTHER" id="PTHR30204">
    <property type="entry name" value="REDOX-CYCLING DRUG-SENSING TRANSCRIPTIONAL ACTIVATOR SOXR"/>
    <property type="match status" value="1"/>
</dbReference>
<protein>
    <recommendedName>
        <fullName evidence="1">Mercuric resistance operon regulatory protein</fullName>
    </recommendedName>
</protein>
<keyword evidence="4" id="KW-0805">Transcription regulation</keyword>
<dbReference type="RefSeq" id="WP_083133003.1">
    <property type="nucleotide sequence ID" value="NZ_AP022606.1"/>
</dbReference>
<accession>A0A7I7W699</accession>
<dbReference type="AlphaFoldDB" id="A0A7I7W699"/>
<evidence type="ECO:0000256" key="5">
    <source>
        <dbReference type="ARBA" id="ARBA00023125"/>
    </source>
</evidence>
<evidence type="ECO:0000313" key="9">
    <source>
        <dbReference type="EMBL" id="BBZ12590.1"/>
    </source>
</evidence>
<dbReference type="PRINTS" id="PR00040">
    <property type="entry name" value="HTHMERR"/>
</dbReference>
<dbReference type="Gene3D" id="1.10.1660.10">
    <property type="match status" value="1"/>
</dbReference>
<evidence type="ECO:0000256" key="1">
    <source>
        <dbReference type="ARBA" id="ARBA00017146"/>
    </source>
</evidence>
<dbReference type="InterPro" id="IPR000551">
    <property type="entry name" value="MerR-type_HTH_dom"/>
</dbReference>
<evidence type="ECO:0000259" key="8">
    <source>
        <dbReference type="PROSITE" id="PS50937"/>
    </source>
</evidence>
<evidence type="ECO:0000256" key="4">
    <source>
        <dbReference type="ARBA" id="ARBA00023015"/>
    </source>
</evidence>
<dbReference type="EMBL" id="MVHM01000014">
    <property type="protein sequence ID" value="ORA34728.1"/>
    <property type="molecule type" value="Genomic_DNA"/>
</dbReference>
<keyword evidence="12" id="KW-1185">Reference proteome</keyword>
<dbReference type="SMART" id="SM00422">
    <property type="entry name" value="HTH_MERR"/>
    <property type="match status" value="1"/>
</dbReference>
<dbReference type="PROSITE" id="PS50937">
    <property type="entry name" value="HTH_MERR_2"/>
    <property type="match status" value="1"/>
</dbReference>
<keyword evidence="2" id="KW-0475">Mercuric resistance</keyword>
<gene>
    <name evidence="9" type="primary">cueR</name>
    <name evidence="10" type="ORF">BST20_19290</name>
    <name evidence="9" type="ORF">MBRA_27850</name>
</gene>
<dbReference type="Pfam" id="PF09278">
    <property type="entry name" value="MerR-DNA-bind"/>
    <property type="match status" value="1"/>
</dbReference>
<evidence type="ECO:0000313" key="10">
    <source>
        <dbReference type="EMBL" id="ORA34728.1"/>
    </source>
</evidence>
<evidence type="ECO:0000256" key="7">
    <source>
        <dbReference type="ARBA" id="ARBA00024874"/>
    </source>
</evidence>
<dbReference type="InterPro" id="IPR011794">
    <property type="entry name" value="MerR"/>
</dbReference>
<name>A0A7I7W699_9MYCO</name>
<keyword evidence="3" id="KW-0476">Mercury</keyword>
<dbReference type="Proteomes" id="UP000192441">
    <property type="component" value="Unassembled WGS sequence"/>
</dbReference>